<gene>
    <name evidence="1" type="ORF">NG800_010235</name>
</gene>
<proteinExistence type="predicted"/>
<protein>
    <submittedName>
        <fullName evidence="1">Uncharacterized protein</fullName>
    </submittedName>
</protein>
<evidence type="ECO:0000313" key="2">
    <source>
        <dbReference type="Proteomes" id="UP001204439"/>
    </source>
</evidence>
<dbReference type="RefSeq" id="WP_165596550.1">
    <property type="nucleotide sequence ID" value="NZ_JAMXLT020000016.1"/>
</dbReference>
<accession>A0ABU4JHY2</accession>
<sequence>METFRMNWKVFSMPKRSTWRSAPRLERKSFFVAGKAKAKRLGAEGG</sequence>
<keyword evidence="2" id="KW-1185">Reference proteome</keyword>
<dbReference type="Proteomes" id="UP001204439">
    <property type="component" value="Unassembled WGS sequence"/>
</dbReference>
<reference evidence="1 2" key="1">
    <citation type="submission" date="2023-11" db="EMBL/GenBank/DDBJ databases">
        <title>First isolation, identification, and characterization of non-pathogenic Epilithonimonas ginsengisoli isolated from diseased farmed rainbow trout (Oncorhynchus mykiss) in Chile.</title>
        <authorList>
            <person name="Miranda C.D."/>
            <person name="Irgang R."/>
            <person name="Concha C."/>
            <person name="Rojas R."/>
            <person name="Avendano R."/>
        </authorList>
    </citation>
    <scope>NUCLEOTIDE SEQUENCE [LARGE SCALE GENOMIC DNA]</scope>
    <source>
        <strain evidence="1 2">FP99</strain>
    </source>
</reference>
<name>A0ABU4JHY2_9FLAO</name>
<comment type="caution">
    <text evidence="1">The sequence shown here is derived from an EMBL/GenBank/DDBJ whole genome shotgun (WGS) entry which is preliminary data.</text>
</comment>
<organism evidence="1 2">
    <name type="scientific">Epilithonimonas ginsengisoli</name>
    <dbReference type="NCBI Taxonomy" id="1245592"/>
    <lineage>
        <taxon>Bacteria</taxon>
        <taxon>Pseudomonadati</taxon>
        <taxon>Bacteroidota</taxon>
        <taxon>Flavobacteriia</taxon>
        <taxon>Flavobacteriales</taxon>
        <taxon>Weeksellaceae</taxon>
        <taxon>Chryseobacterium group</taxon>
        <taxon>Epilithonimonas</taxon>
    </lineage>
</organism>
<evidence type="ECO:0000313" key="1">
    <source>
        <dbReference type="EMBL" id="MDW8549291.1"/>
    </source>
</evidence>
<dbReference type="EMBL" id="JAMXLT020000016">
    <property type="protein sequence ID" value="MDW8549291.1"/>
    <property type="molecule type" value="Genomic_DNA"/>
</dbReference>